<dbReference type="PANTHER" id="PTHR23088:SF27">
    <property type="entry name" value="DEAMINATED GLUTATHIONE AMIDASE"/>
    <property type="match status" value="1"/>
</dbReference>
<dbReference type="Pfam" id="PF00795">
    <property type="entry name" value="CN_hydrolase"/>
    <property type="match status" value="1"/>
</dbReference>
<accession>A0A7Z6ZUK5</accession>
<dbReference type="Proteomes" id="UP000287766">
    <property type="component" value="Unassembled WGS sequence"/>
</dbReference>
<evidence type="ECO:0000313" key="4">
    <source>
        <dbReference type="Proteomes" id="UP000287766"/>
    </source>
</evidence>
<dbReference type="InterPro" id="IPR036526">
    <property type="entry name" value="C-N_Hydrolase_sf"/>
</dbReference>
<reference evidence="4" key="1">
    <citation type="journal article" date="2018" name="Front. Microbiol.">
        <title>Genome-Based Analysis Reveals the Taxonomy and Diversity of the Family Idiomarinaceae.</title>
        <authorList>
            <person name="Liu Y."/>
            <person name="Lai Q."/>
            <person name="Shao Z."/>
        </authorList>
    </citation>
    <scope>NUCLEOTIDE SEQUENCE [LARGE SCALE GENOMIC DNA]</scope>
    <source>
        <strain evidence="4">KYW314</strain>
    </source>
</reference>
<dbReference type="AlphaFoldDB" id="A0A7Z6ZUK5"/>
<proteinExistence type="inferred from homology"/>
<dbReference type="PANTHER" id="PTHR23088">
    <property type="entry name" value="NITRILASE-RELATED"/>
    <property type="match status" value="1"/>
</dbReference>
<keyword evidence="3" id="KW-0378">Hydrolase</keyword>
<dbReference type="RefSeq" id="WP_169930335.1">
    <property type="nucleotide sequence ID" value="NZ_PIPR01000001.1"/>
</dbReference>
<dbReference type="PROSITE" id="PS01227">
    <property type="entry name" value="UPF0012"/>
    <property type="match status" value="1"/>
</dbReference>
<evidence type="ECO:0000259" key="2">
    <source>
        <dbReference type="PROSITE" id="PS50263"/>
    </source>
</evidence>
<comment type="similarity">
    <text evidence="1">Belongs to the carbon-nitrogen hydrolase superfamily. NIT1/NIT2 family.</text>
</comment>
<name>A0A7Z6ZUK5_9GAMM</name>
<evidence type="ECO:0000313" key="3">
    <source>
        <dbReference type="EMBL" id="RUO41600.1"/>
    </source>
</evidence>
<dbReference type="Gene3D" id="3.60.110.10">
    <property type="entry name" value="Carbon-nitrogen hydrolase"/>
    <property type="match status" value="1"/>
</dbReference>
<evidence type="ECO:0000256" key="1">
    <source>
        <dbReference type="ARBA" id="ARBA00010613"/>
    </source>
</evidence>
<keyword evidence="4" id="KW-1185">Reference proteome</keyword>
<dbReference type="InterPro" id="IPR001110">
    <property type="entry name" value="UPF0012_CS"/>
</dbReference>
<gene>
    <name evidence="3" type="ORF">CWE22_05425</name>
</gene>
<dbReference type="EMBL" id="PIPR01000001">
    <property type="protein sequence ID" value="RUO41600.1"/>
    <property type="molecule type" value="Genomic_DNA"/>
</dbReference>
<feature type="domain" description="CN hydrolase" evidence="2">
    <location>
        <begin position="6"/>
        <end position="233"/>
    </location>
</feature>
<dbReference type="GO" id="GO:0016787">
    <property type="term" value="F:hydrolase activity"/>
    <property type="evidence" value="ECO:0007669"/>
    <property type="project" value="UniProtKB-KW"/>
</dbReference>
<dbReference type="CDD" id="cd07197">
    <property type="entry name" value="nitrilase"/>
    <property type="match status" value="1"/>
</dbReference>
<dbReference type="PROSITE" id="PS50263">
    <property type="entry name" value="CN_HYDROLASE"/>
    <property type="match status" value="1"/>
</dbReference>
<dbReference type="SUPFAM" id="SSF56317">
    <property type="entry name" value="Carbon-nitrogen hydrolase"/>
    <property type="match status" value="1"/>
</dbReference>
<organism evidence="3 4">
    <name type="scientific">Pseudidiomarina aestuarii</name>
    <dbReference type="NCBI Taxonomy" id="624146"/>
    <lineage>
        <taxon>Bacteria</taxon>
        <taxon>Pseudomonadati</taxon>
        <taxon>Pseudomonadota</taxon>
        <taxon>Gammaproteobacteria</taxon>
        <taxon>Alteromonadales</taxon>
        <taxon>Idiomarinaceae</taxon>
        <taxon>Pseudidiomarina</taxon>
    </lineage>
</organism>
<protein>
    <submittedName>
        <fullName evidence="3">Carbon-nitrogen hydrolase family protein</fullName>
    </submittedName>
</protein>
<comment type="caution">
    <text evidence="3">The sequence shown here is derived from an EMBL/GenBank/DDBJ whole genome shotgun (WGS) entry which is preliminary data.</text>
</comment>
<sequence length="284" mass="31239">MSDNIFTLAGLQLNLSANTDNFEHIEAQVMAAKRRYPHLQMVVIPELATFGPAPRYAAQLPCKTDKKFQQLARDAGVWLCNGSLFERDGDHIYNTSSVYNPQGEVVCRHRKLYPFLPYEEGISAGTDAQVFTIPGVATFGVSICYDLWFPETTRSLVWQGAEVILHPTLTNTIDRDTELAIARASAATNQAYVVSVNAAATIGVGRSIIAGPGGEVIHQAGDQHEMILIDLDLNYLRRVRENGWHSLGQPLKSFRDAAHSFPQYQAQRSASLDALGPLAKPKTS</sequence>
<dbReference type="InterPro" id="IPR003010">
    <property type="entry name" value="C-N_Hydrolase"/>
</dbReference>